<keyword evidence="10" id="KW-1185">Reference proteome</keyword>
<accession>A0A1V8YYG0</accession>
<dbReference type="SUPFAM" id="SSF47413">
    <property type="entry name" value="lambda repressor-like DNA-binding domains"/>
    <property type="match status" value="1"/>
</dbReference>
<evidence type="ECO:0000256" key="2">
    <source>
        <dbReference type="SAM" id="Coils"/>
    </source>
</evidence>
<dbReference type="AlphaFoldDB" id="A0A1V8YYG0"/>
<evidence type="ECO:0000313" key="12">
    <source>
        <dbReference type="Proteomes" id="UP000516696"/>
    </source>
</evidence>
<dbReference type="Proteomes" id="UP000439965">
    <property type="component" value="Unassembled WGS sequence"/>
</dbReference>
<evidence type="ECO:0000256" key="1">
    <source>
        <dbReference type="ARBA" id="ARBA00023125"/>
    </source>
</evidence>
<dbReference type="Proteomes" id="UP000571857">
    <property type="component" value="Unassembled WGS sequence"/>
</dbReference>
<keyword evidence="2" id="KW-0175">Coiled coil</keyword>
<keyword evidence="1" id="KW-0238">DNA-binding</keyword>
<evidence type="ECO:0000313" key="6">
    <source>
        <dbReference type="EMBL" id="MDT2689148.1"/>
    </source>
</evidence>
<protein>
    <submittedName>
        <fullName evidence="6">Helix-turn-helix domain-containing protein</fullName>
    </submittedName>
    <submittedName>
        <fullName evidence="9">Helix-turn-helix family protein</fullName>
    </submittedName>
</protein>
<keyword evidence="3" id="KW-0812">Transmembrane</keyword>
<feature type="transmembrane region" description="Helical" evidence="3">
    <location>
        <begin position="133"/>
        <end position="151"/>
    </location>
</feature>
<reference evidence="6" key="5">
    <citation type="submission" date="2023-03" db="EMBL/GenBank/DDBJ databases">
        <authorList>
            <person name="Shen W."/>
            <person name="Cai J."/>
        </authorList>
    </citation>
    <scope>NUCLEOTIDE SEQUENCE</scope>
    <source>
        <strain evidence="6">K69-2</strain>
    </source>
</reference>
<dbReference type="InterPro" id="IPR001387">
    <property type="entry name" value="Cro/C1-type_HTH"/>
</dbReference>
<evidence type="ECO:0000313" key="9">
    <source>
        <dbReference type="EMBL" id="STD84928.1"/>
    </source>
</evidence>
<name>A0A1V8YYG0_ENTGA</name>
<evidence type="ECO:0000313" key="8">
    <source>
        <dbReference type="EMBL" id="QOG29198.1"/>
    </source>
</evidence>
<evidence type="ECO:0000313" key="14">
    <source>
        <dbReference type="Proteomes" id="UP001183682"/>
    </source>
</evidence>
<organism evidence="6 14">
    <name type="scientific">Enterococcus gallinarum</name>
    <dbReference type="NCBI Taxonomy" id="1353"/>
    <lineage>
        <taxon>Bacteria</taxon>
        <taxon>Bacillati</taxon>
        <taxon>Bacillota</taxon>
        <taxon>Bacilli</taxon>
        <taxon>Lactobacillales</taxon>
        <taxon>Enterococcaceae</taxon>
        <taxon>Enterococcus</taxon>
    </lineage>
</organism>
<evidence type="ECO:0000313" key="5">
    <source>
        <dbReference type="EMBL" id="MBA0971400.1"/>
    </source>
</evidence>
<evidence type="ECO:0000313" key="7">
    <source>
        <dbReference type="EMBL" id="MXS25871.1"/>
    </source>
</evidence>
<dbReference type="EMBL" id="CP050485">
    <property type="protein sequence ID" value="QOG29198.1"/>
    <property type="molecule type" value="Genomic_DNA"/>
</dbReference>
<evidence type="ECO:0000256" key="3">
    <source>
        <dbReference type="SAM" id="Phobius"/>
    </source>
</evidence>
<dbReference type="OrthoDB" id="4427456at2"/>
<dbReference type="SMART" id="SM00530">
    <property type="entry name" value="HTH_XRE"/>
    <property type="match status" value="1"/>
</dbReference>
<keyword evidence="3" id="KW-0472">Membrane</keyword>
<gene>
    <name evidence="9" type="primary">immR_8</name>
    <name evidence="8" type="ORF">EGM181_13740</name>
    <name evidence="7" type="ORF">GTI89_07360</name>
    <name evidence="5" type="ORF">HWH42_02110</name>
    <name evidence="9" type="ORF">NCTC12360_03475</name>
    <name evidence="6" type="ORF">P7E30_02860</name>
</gene>
<feature type="coiled-coil region" evidence="2">
    <location>
        <begin position="51"/>
        <end position="85"/>
    </location>
</feature>
<reference evidence="5 13" key="4">
    <citation type="submission" date="2020-06" db="EMBL/GenBank/DDBJ databases">
        <title>Crossreactivity between MHC class I-restricted antigens from cancer cells and an enterococcal bacteriophage.</title>
        <authorList>
            <person name="Fluckiger A."/>
            <person name="Daillere R."/>
            <person name="Sassi M."/>
            <person name="Cattoir V."/>
            <person name="Kroemer G."/>
            <person name="Zitvogel L."/>
        </authorList>
    </citation>
    <scope>NUCLEOTIDE SEQUENCE [LARGE SCALE GENOMIC DNA]</scope>
    <source>
        <strain evidence="5 13">EG4</strain>
    </source>
</reference>
<dbReference type="Proteomes" id="UP001183682">
    <property type="component" value="Unassembled WGS sequence"/>
</dbReference>
<dbReference type="PANTHER" id="PTHR46558:SF4">
    <property type="entry name" value="DNA-BIDING PHAGE PROTEIN"/>
    <property type="match status" value="1"/>
</dbReference>
<evidence type="ECO:0000313" key="10">
    <source>
        <dbReference type="Proteomes" id="UP000254807"/>
    </source>
</evidence>
<dbReference type="Gene3D" id="1.10.260.40">
    <property type="entry name" value="lambda repressor-like DNA-binding domains"/>
    <property type="match status" value="1"/>
</dbReference>
<reference evidence="8 12" key="3">
    <citation type="submission" date="2020-03" db="EMBL/GenBank/DDBJ databases">
        <title>Characterization of ganglioside-mimicking enterococci.</title>
        <authorList>
            <person name="Patry R.T."/>
            <person name="Nothaft H."/>
            <person name="Bridger R."/>
            <person name="Shajahan A."/>
            <person name="Huynh S."/>
            <person name="Sanchez S."/>
            <person name="Azadi P."/>
            <person name="Cooper K."/>
            <person name="Miller W.G."/>
            <person name="Parker C.T."/>
            <person name="Wells L."/>
            <person name="Szymanski C.M."/>
        </authorList>
    </citation>
    <scope>NUCLEOTIDE SEQUENCE [LARGE SCALE GENOMIC DNA]</scope>
    <source>
        <strain evidence="8 12">EGM181</strain>
    </source>
</reference>
<evidence type="ECO:0000259" key="4">
    <source>
        <dbReference type="PROSITE" id="PS50943"/>
    </source>
</evidence>
<keyword evidence="3" id="KW-1133">Transmembrane helix</keyword>
<dbReference type="RefSeq" id="WP_003125666.1">
    <property type="nucleotide sequence ID" value="NZ_BSYC01000001.1"/>
</dbReference>
<reference evidence="9 10" key="1">
    <citation type="submission" date="2018-06" db="EMBL/GenBank/DDBJ databases">
        <authorList>
            <consortium name="Pathogen Informatics"/>
            <person name="Doyle S."/>
        </authorList>
    </citation>
    <scope>NUCLEOTIDE SEQUENCE [LARGE SCALE GENOMIC DNA]</scope>
    <source>
        <strain evidence="9 10">NCTC12360</strain>
    </source>
</reference>
<dbReference type="Proteomes" id="UP000254807">
    <property type="component" value="Unassembled WGS sequence"/>
</dbReference>
<evidence type="ECO:0000313" key="13">
    <source>
        <dbReference type="Proteomes" id="UP000571857"/>
    </source>
</evidence>
<feature type="transmembrane region" description="Helical" evidence="3">
    <location>
        <begin position="101"/>
        <end position="126"/>
    </location>
</feature>
<dbReference type="Pfam" id="PF01381">
    <property type="entry name" value="HTH_3"/>
    <property type="match status" value="1"/>
</dbReference>
<dbReference type="GeneID" id="93225023"/>
<dbReference type="Proteomes" id="UP000516696">
    <property type="component" value="Chromosome"/>
</dbReference>
<proteinExistence type="predicted"/>
<evidence type="ECO:0000313" key="11">
    <source>
        <dbReference type="Proteomes" id="UP000439965"/>
    </source>
</evidence>
<dbReference type="EMBL" id="WVTI01000005">
    <property type="protein sequence ID" value="MXS25871.1"/>
    <property type="molecule type" value="Genomic_DNA"/>
</dbReference>
<dbReference type="InterPro" id="IPR010982">
    <property type="entry name" value="Lambda_DNA-bd_dom_sf"/>
</dbReference>
<dbReference type="GO" id="GO:0003677">
    <property type="term" value="F:DNA binding"/>
    <property type="evidence" value="ECO:0007669"/>
    <property type="project" value="UniProtKB-KW"/>
</dbReference>
<dbReference type="PANTHER" id="PTHR46558">
    <property type="entry name" value="TRACRIPTIONAL REGULATORY PROTEIN-RELATED-RELATED"/>
    <property type="match status" value="1"/>
</dbReference>
<dbReference type="EMBL" id="UFYW01000001">
    <property type="protein sequence ID" value="STD84928.1"/>
    <property type="molecule type" value="Genomic_DNA"/>
</dbReference>
<dbReference type="CDD" id="cd00093">
    <property type="entry name" value="HTH_XRE"/>
    <property type="match status" value="1"/>
</dbReference>
<feature type="domain" description="HTH cro/C1-type" evidence="4">
    <location>
        <begin position="7"/>
        <end position="61"/>
    </location>
</feature>
<dbReference type="PROSITE" id="PS50943">
    <property type="entry name" value="HTH_CROC1"/>
    <property type="match status" value="1"/>
</dbReference>
<sequence>MALAEQLKLYREKSGLSQASVAEELKISRQSISKWENGRGYPDIDNLVLLSKLYQVSIDELLQENEQLKEQIQKNNVEIEDKKKKLSFITQQMSSDKDEGLILLLLAGVSSFIFPLGILLSGFAIWRNKKTNSFYRLVYIVCAIALLLNLYDGYVHVANVMNWGTTTIEQVD</sequence>
<reference evidence="7 11" key="2">
    <citation type="submission" date="2019-04" db="EMBL/GenBank/DDBJ databases">
        <title>Step-wise assembly of the neonatal virome modulated by breast feeding.</title>
        <authorList>
            <person name="Liang G."/>
            <person name="Bushman F."/>
        </authorList>
    </citation>
    <scope>NUCLEOTIDE SEQUENCE [LARGE SCALE GENOMIC DNA]</scope>
    <source>
        <strain evidence="7 11">E3404</strain>
    </source>
</reference>
<dbReference type="EMBL" id="JARPZN010000001">
    <property type="protein sequence ID" value="MDT2689148.1"/>
    <property type="molecule type" value="Genomic_DNA"/>
</dbReference>
<dbReference type="EMBL" id="JABXJK010000009">
    <property type="protein sequence ID" value="MBA0971400.1"/>
    <property type="molecule type" value="Genomic_DNA"/>
</dbReference>